<dbReference type="GO" id="GO:0045277">
    <property type="term" value="C:respiratory chain complex IV"/>
    <property type="evidence" value="ECO:0007669"/>
    <property type="project" value="UniProtKB-UniRule"/>
</dbReference>
<feature type="transmembrane region" description="Helical" evidence="11">
    <location>
        <begin position="20"/>
        <end position="40"/>
    </location>
</feature>
<dbReference type="InterPro" id="IPR051389">
    <property type="entry name" value="Cytochrome_c_oxidase_VIc"/>
</dbReference>
<protein>
    <recommendedName>
        <fullName evidence="4 11">Cytochrome c oxidase subunit 6C</fullName>
    </recommendedName>
    <alternativeName>
        <fullName evidence="10 11">Cytochrome c oxidase polypeptide VIc</fullName>
    </alternativeName>
</protein>
<dbReference type="UniPathway" id="UPA00705"/>
<dbReference type="GO" id="GO:0005743">
    <property type="term" value="C:mitochondrial inner membrane"/>
    <property type="evidence" value="ECO:0007669"/>
    <property type="project" value="UniProtKB-SubCell"/>
</dbReference>
<name>A0A8C9I1Z0_9PRIM</name>
<evidence type="ECO:0000313" key="13">
    <source>
        <dbReference type="Proteomes" id="UP000694416"/>
    </source>
</evidence>
<organism evidence="12 13">
    <name type="scientific">Piliocolobus tephrosceles</name>
    <name type="common">Ugandan red Colobus</name>
    <dbReference type="NCBI Taxonomy" id="591936"/>
    <lineage>
        <taxon>Eukaryota</taxon>
        <taxon>Metazoa</taxon>
        <taxon>Chordata</taxon>
        <taxon>Craniata</taxon>
        <taxon>Vertebrata</taxon>
        <taxon>Euteleostomi</taxon>
        <taxon>Mammalia</taxon>
        <taxon>Eutheria</taxon>
        <taxon>Euarchontoglires</taxon>
        <taxon>Primates</taxon>
        <taxon>Haplorrhini</taxon>
        <taxon>Catarrhini</taxon>
        <taxon>Cercopithecidae</taxon>
        <taxon>Colobinae</taxon>
        <taxon>Piliocolobus</taxon>
    </lineage>
</organism>
<reference evidence="12" key="1">
    <citation type="submission" date="2025-08" db="UniProtKB">
        <authorList>
            <consortium name="Ensembl"/>
        </authorList>
    </citation>
    <scope>IDENTIFICATION</scope>
</reference>
<comment type="pathway">
    <text evidence="2 11">Energy metabolism; oxidative phosphorylation.</text>
</comment>
<accession>A0A8C9I1Z0</accession>
<comment type="function">
    <text evidence="11">Component of the cytochrome c oxidase, the last enzyme in the mitochondrial electron transport chain which drives oxidative phosphorylation. The respiratory chain contains 3 multisubunit complexes succinate dehydrogenase (complex II, CII), ubiquinol-cytochrome c oxidoreductase (cytochrome b-c1 complex, complex III, CIII) and cytochrome c oxidase (complex IV, CIV), that cooperate to transfer electrons derived from NADH and succinate to molecular oxygen, creating an electrochemical gradient over the inner membrane that drives transmembrane transport and the ATP synthase. Cytochrome c oxidase is the component of the respiratory chain that catalyzes the reduction of oxygen to water. Electrons originating from reduced cytochrome c in the intermembrane space (IMS) are transferred via the dinuclear copper A center (CU(A)) of subunit 2 and heme A of subunit 1 to the active site in subunit 1, a binuclear center (BNC) formed by heme A3 and copper B (CU(B)). The BNC reduces molecular oxygen to 2 water molecules using 4 electrons from cytochrome c in the IMS and 4 protons from the mitochondrial matrix.</text>
</comment>
<evidence type="ECO:0000256" key="8">
    <source>
        <dbReference type="ARBA" id="ARBA00023128"/>
    </source>
</evidence>
<dbReference type="PANTHER" id="PTHR48416:SF1">
    <property type="entry name" value="CYTOCHROME C OXIDASE SUBUNIT 6C"/>
    <property type="match status" value="1"/>
</dbReference>
<keyword evidence="9 11" id="KW-0472">Membrane</keyword>
<evidence type="ECO:0000256" key="1">
    <source>
        <dbReference type="ARBA" id="ARBA00004434"/>
    </source>
</evidence>
<evidence type="ECO:0000256" key="5">
    <source>
        <dbReference type="ARBA" id="ARBA00022692"/>
    </source>
</evidence>
<evidence type="ECO:0000256" key="11">
    <source>
        <dbReference type="RuleBase" id="RU368096"/>
    </source>
</evidence>
<dbReference type="InterPro" id="IPR037169">
    <property type="entry name" value="Cytochrome_c_oxidase_VIc_sf"/>
</dbReference>
<keyword evidence="8 11" id="KW-0496">Mitochondrion</keyword>
<comment type="subcellular location">
    <subcellularLocation>
        <location evidence="1 11">Mitochondrion inner membrane</location>
        <topology evidence="1 11">Single-pass membrane protein</topology>
    </subcellularLocation>
</comment>
<sequence>MASSALTKPQVHGLWAKHLQFHIIGVFVVSMGVAALYKFAVAEPRKKTYTDFCRNYDSMKDFEEMRKAGIFQRTK</sequence>
<proteinExistence type="inferred from homology"/>
<evidence type="ECO:0000256" key="4">
    <source>
        <dbReference type="ARBA" id="ARBA00014285"/>
    </source>
</evidence>
<comment type="subunit">
    <text evidence="11">Component of the cytochrome c oxidase (complex IV, CIV), a multisubunit enzyme composed of 14 subunits. The complex is composed of a catalytic core of 3 subunits MT-CO1, MT-CO2 and MT-CO3, encoded in the mitochondrial DNA, and 11 supernumerary subunits COX4I, COX5A, COX5B, COX6A, COX6B, COX6C, COX7A, COX7B, COX7C, COX8 and NDUFA4, which are encoded in the nuclear genome. The complex exists as a monomer or a dimer and forms supercomplexes (SCs) in the inner mitochondrial membrane with NADH-ubiquinone oxidoreductase (complex I, CI) and ubiquinol-cytochrome c oxidoreductase (cytochrome b-c1 complex, complex III, CIII), resulting in different assemblies (supercomplex SCI(1)III(2)IV(1) and megacomplex MCI(2)III(2)IV(2)).</text>
</comment>
<reference evidence="12" key="2">
    <citation type="submission" date="2025-09" db="UniProtKB">
        <authorList>
            <consortium name="Ensembl"/>
        </authorList>
    </citation>
    <scope>IDENTIFICATION</scope>
</reference>
<evidence type="ECO:0000256" key="2">
    <source>
        <dbReference type="ARBA" id="ARBA00004673"/>
    </source>
</evidence>
<dbReference type="InterPro" id="IPR034884">
    <property type="entry name" value="Cytochrome_c_oxidase_VIc/VIIs"/>
</dbReference>
<evidence type="ECO:0000256" key="7">
    <source>
        <dbReference type="ARBA" id="ARBA00022989"/>
    </source>
</evidence>
<evidence type="ECO:0000256" key="10">
    <source>
        <dbReference type="ARBA" id="ARBA00030519"/>
    </source>
</evidence>
<dbReference type="PANTHER" id="PTHR48416">
    <property type="entry name" value="CYTOCHROME C OXIDASE SUBUNIT 6C"/>
    <property type="match status" value="1"/>
</dbReference>
<dbReference type="GO" id="GO:0006123">
    <property type="term" value="P:mitochondrial electron transport, cytochrome c to oxygen"/>
    <property type="evidence" value="ECO:0007669"/>
    <property type="project" value="UniProtKB-UniRule"/>
</dbReference>
<dbReference type="Ensembl" id="ENSPTET00000041461.1">
    <property type="protein sequence ID" value="ENSPTEP00000029882.1"/>
    <property type="gene ID" value="ENSPTEG00000029204.1"/>
</dbReference>
<keyword evidence="6 11" id="KW-0999">Mitochondrion inner membrane</keyword>
<keyword evidence="5 11" id="KW-0812">Transmembrane</keyword>
<dbReference type="CDD" id="cd22901">
    <property type="entry name" value="CcO_VIc"/>
    <property type="match status" value="1"/>
</dbReference>
<comment type="similarity">
    <text evidence="3 11">Belongs to the cytochrome c oxidase subunit 6c family.</text>
</comment>
<dbReference type="Gene3D" id="4.10.93.10">
    <property type="entry name" value="Mitochondrial cytochrome c oxidase subunit VIc/VIIs"/>
    <property type="match status" value="1"/>
</dbReference>
<keyword evidence="13" id="KW-1185">Reference proteome</keyword>
<evidence type="ECO:0000256" key="9">
    <source>
        <dbReference type="ARBA" id="ARBA00023136"/>
    </source>
</evidence>
<dbReference type="Pfam" id="PF02937">
    <property type="entry name" value="COX6C"/>
    <property type="match status" value="1"/>
</dbReference>
<dbReference type="SUPFAM" id="SSF81415">
    <property type="entry name" value="Mitochondrial cytochrome c oxidase subunit VIc"/>
    <property type="match status" value="1"/>
</dbReference>
<evidence type="ECO:0000313" key="12">
    <source>
        <dbReference type="Ensembl" id="ENSPTEP00000029882.1"/>
    </source>
</evidence>
<evidence type="ECO:0000256" key="6">
    <source>
        <dbReference type="ARBA" id="ARBA00022792"/>
    </source>
</evidence>
<dbReference type="AlphaFoldDB" id="A0A8C9I1Z0"/>
<dbReference type="Proteomes" id="UP000694416">
    <property type="component" value="Unplaced"/>
</dbReference>
<evidence type="ECO:0000256" key="3">
    <source>
        <dbReference type="ARBA" id="ARBA00007204"/>
    </source>
</evidence>
<keyword evidence="7 11" id="KW-1133">Transmembrane helix</keyword>